<evidence type="ECO:0000313" key="2">
    <source>
        <dbReference type="Proteomes" id="UP000287155"/>
    </source>
</evidence>
<dbReference type="EMBL" id="PEMJ01000207">
    <property type="protein sequence ID" value="RTI14571.1"/>
    <property type="molecule type" value="Genomic_DNA"/>
</dbReference>
<dbReference type="Proteomes" id="UP000287155">
    <property type="component" value="Unassembled WGS sequence"/>
</dbReference>
<gene>
    <name evidence="1" type="ORF">CSW27_07085</name>
</gene>
<feature type="non-terminal residue" evidence="1">
    <location>
        <position position="1"/>
    </location>
</feature>
<protein>
    <submittedName>
        <fullName evidence="1">Uncharacterized protein</fullName>
    </submittedName>
</protein>
<name>A0A430UYK5_THESC</name>
<reference evidence="1 2" key="1">
    <citation type="journal article" date="2019" name="Extremophiles">
        <title>Biogeography of thermophiles and predominance of Thermus scotoductus in domestic water heaters.</title>
        <authorList>
            <person name="Wilpiszeski R.L."/>
            <person name="Zhang Z."/>
            <person name="House C.H."/>
        </authorList>
    </citation>
    <scope>NUCLEOTIDE SEQUENCE [LARGE SCALE GENOMIC DNA]</scope>
    <source>
        <strain evidence="1 2">14_S14</strain>
    </source>
</reference>
<sequence>PVLTPLLAPQERKERGLVAGQAFVDGLGDRLLEKAPMPGLSTLLQAIGEAEGYEDLRRRLLALFPGISFAELAQLLEAALTLSELAGRWAQRQDSGLDG</sequence>
<organism evidence="1 2">
    <name type="scientific">Thermus scotoductus</name>
    <dbReference type="NCBI Taxonomy" id="37636"/>
    <lineage>
        <taxon>Bacteria</taxon>
        <taxon>Thermotogati</taxon>
        <taxon>Deinococcota</taxon>
        <taxon>Deinococci</taxon>
        <taxon>Thermales</taxon>
        <taxon>Thermaceae</taxon>
        <taxon>Thermus</taxon>
    </lineage>
</organism>
<accession>A0A430UYK5</accession>
<evidence type="ECO:0000313" key="1">
    <source>
        <dbReference type="EMBL" id="RTI14571.1"/>
    </source>
</evidence>
<proteinExistence type="predicted"/>
<dbReference type="AlphaFoldDB" id="A0A430UYK5"/>
<comment type="caution">
    <text evidence="1">The sequence shown here is derived from an EMBL/GenBank/DDBJ whole genome shotgun (WGS) entry which is preliminary data.</text>
</comment>